<dbReference type="GO" id="GO:0048038">
    <property type="term" value="F:quinone binding"/>
    <property type="evidence" value="ECO:0007669"/>
    <property type="project" value="TreeGrafter"/>
</dbReference>
<dbReference type="PANTHER" id="PTHR42760:SF133">
    <property type="entry name" value="3-OXOACYL-[ACYL-CARRIER-PROTEIN] REDUCTASE"/>
    <property type="match status" value="1"/>
</dbReference>
<proteinExistence type="inferred from homology"/>
<reference evidence="3 4" key="1">
    <citation type="submission" date="2014-12" db="EMBL/GenBank/DDBJ databases">
        <title>16Stimator: statistical estimation of ribosomal gene copy numbers from draft genome assemblies.</title>
        <authorList>
            <person name="Perisin M.A."/>
            <person name="Vetter M."/>
            <person name="Gilbert J.A."/>
            <person name="Bergelson J."/>
        </authorList>
    </citation>
    <scope>NUCLEOTIDE SEQUENCE [LARGE SCALE GENOMIC DNA]</scope>
    <source>
        <strain evidence="3 4">MEDvA23</strain>
    </source>
</reference>
<keyword evidence="2" id="KW-0560">Oxidoreductase</keyword>
<dbReference type="InterPro" id="IPR020904">
    <property type="entry name" value="Sc_DH/Rdtase_CS"/>
</dbReference>
<evidence type="ECO:0000256" key="1">
    <source>
        <dbReference type="ARBA" id="ARBA00006484"/>
    </source>
</evidence>
<dbReference type="AlphaFoldDB" id="A0A0D0M6E1"/>
<accession>A0A0D0M6E1</accession>
<sequence length="249" mass="25549">MKKLSGKVAVVTGGNSGIGLACAQAFAAQGANVVIVGRRQDAVDAALASIGPDAMGFVGDVADLAMHDRLLAAVKARFGAIDIYVANAGTAILEPSAAVTVDNYDVQFATNTRAVFFGVTKALAFMRDGGSVILTSSIASGKVMENHAVYAGSKAAIEAFARNWALELKARRIRVNVLSPGPVDTPILAKLGISEAARPAFDKSMAAAIPLGRMGQPDELAQAALFLASDDSVFVTGVNLKIDGGMALT</sequence>
<dbReference type="Proteomes" id="UP000032067">
    <property type="component" value="Unassembled WGS sequence"/>
</dbReference>
<dbReference type="GO" id="GO:0016616">
    <property type="term" value="F:oxidoreductase activity, acting on the CH-OH group of donors, NAD or NADP as acceptor"/>
    <property type="evidence" value="ECO:0007669"/>
    <property type="project" value="TreeGrafter"/>
</dbReference>
<dbReference type="PRINTS" id="PR00080">
    <property type="entry name" value="SDRFAMILY"/>
</dbReference>
<dbReference type="InterPro" id="IPR002347">
    <property type="entry name" value="SDR_fam"/>
</dbReference>
<dbReference type="PANTHER" id="PTHR42760">
    <property type="entry name" value="SHORT-CHAIN DEHYDROGENASES/REDUCTASES FAMILY MEMBER"/>
    <property type="match status" value="1"/>
</dbReference>
<protein>
    <submittedName>
        <fullName evidence="3">Short-chain dehydrogenase</fullName>
    </submittedName>
</protein>
<dbReference type="PRINTS" id="PR00081">
    <property type="entry name" value="GDHRDH"/>
</dbReference>
<dbReference type="FunFam" id="3.40.50.720:FF:000084">
    <property type="entry name" value="Short-chain dehydrogenase reductase"/>
    <property type="match status" value="1"/>
</dbReference>
<comment type="caution">
    <text evidence="3">The sequence shown here is derived from an EMBL/GenBank/DDBJ whole genome shotgun (WGS) entry which is preliminary data.</text>
</comment>
<comment type="similarity">
    <text evidence="1">Belongs to the short-chain dehydrogenases/reductases (SDR) family.</text>
</comment>
<organism evidence="3 4">
    <name type="scientific">Variovorax paradoxus</name>
    <dbReference type="NCBI Taxonomy" id="34073"/>
    <lineage>
        <taxon>Bacteria</taxon>
        <taxon>Pseudomonadati</taxon>
        <taxon>Pseudomonadota</taxon>
        <taxon>Betaproteobacteria</taxon>
        <taxon>Burkholderiales</taxon>
        <taxon>Comamonadaceae</taxon>
        <taxon>Variovorax</taxon>
    </lineage>
</organism>
<dbReference type="RefSeq" id="WP_042580926.1">
    <property type="nucleotide sequence ID" value="NZ_JXQQ01000052.1"/>
</dbReference>
<dbReference type="OrthoDB" id="9803333at2"/>
<dbReference type="EMBL" id="JXQQ01000052">
    <property type="protein sequence ID" value="KIQ27911.1"/>
    <property type="molecule type" value="Genomic_DNA"/>
</dbReference>
<name>A0A0D0M6E1_VARPD</name>
<evidence type="ECO:0000256" key="2">
    <source>
        <dbReference type="ARBA" id="ARBA00023002"/>
    </source>
</evidence>
<dbReference type="SUPFAM" id="SSF51735">
    <property type="entry name" value="NAD(P)-binding Rossmann-fold domains"/>
    <property type="match status" value="1"/>
</dbReference>
<dbReference type="InterPro" id="IPR036291">
    <property type="entry name" value="NAD(P)-bd_dom_sf"/>
</dbReference>
<dbReference type="Pfam" id="PF13561">
    <property type="entry name" value="adh_short_C2"/>
    <property type="match status" value="1"/>
</dbReference>
<dbReference type="PROSITE" id="PS51257">
    <property type="entry name" value="PROKAR_LIPOPROTEIN"/>
    <property type="match status" value="1"/>
</dbReference>
<dbReference type="GO" id="GO:0006633">
    <property type="term" value="P:fatty acid biosynthetic process"/>
    <property type="evidence" value="ECO:0007669"/>
    <property type="project" value="TreeGrafter"/>
</dbReference>
<dbReference type="Gene3D" id="3.40.50.720">
    <property type="entry name" value="NAD(P)-binding Rossmann-like Domain"/>
    <property type="match status" value="1"/>
</dbReference>
<evidence type="ECO:0000313" key="4">
    <source>
        <dbReference type="Proteomes" id="UP000032067"/>
    </source>
</evidence>
<dbReference type="PROSITE" id="PS00061">
    <property type="entry name" value="ADH_SHORT"/>
    <property type="match status" value="1"/>
</dbReference>
<dbReference type="CDD" id="cd05233">
    <property type="entry name" value="SDR_c"/>
    <property type="match status" value="1"/>
</dbReference>
<evidence type="ECO:0000313" key="3">
    <source>
        <dbReference type="EMBL" id="KIQ27911.1"/>
    </source>
</evidence>
<gene>
    <name evidence="3" type="ORF">RT97_21895</name>
</gene>